<evidence type="ECO:0000256" key="11">
    <source>
        <dbReference type="ARBA" id="ARBA00023264"/>
    </source>
</evidence>
<dbReference type="FunFam" id="3.30.870.10:FF:000014">
    <property type="entry name" value="Cardiolipin synthase"/>
    <property type="match status" value="1"/>
</dbReference>
<comment type="catalytic activity">
    <reaction evidence="12">
        <text>2 a 1,2-diacyl-sn-glycero-3-phospho-(1'-sn-glycerol) = a cardiolipin + glycerol</text>
        <dbReference type="Rhea" id="RHEA:31451"/>
        <dbReference type="ChEBI" id="CHEBI:17754"/>
        <dbReference type="ChEBI" id="CHEBI:62237"/>
        <dbReference type="ChEBI" id="CHEBI:64716"/>
    </reaction>
</comment>
<keyword evidence="8 12" id="KW-0443">Lipid metabolism</keyword>
<evidence type="ECO:0000256" key="7">
    <source>
        <dbReference type="ARBA" id="ARBA00022989"/>
    </source>
</evidence>
<sequence>MKKRFQLIIIIALVLFMGFVLRQWSEWILYTAGFIVELIGVVIVIRLLFWDKRNTTSKVAWMAAVFVLPILGVFLYLFFGRNPQNRIFTHNQTNEMHKIASTIHHLPPYEDGKKPPHLSKRIQHLTEINPVNGNKLTLLTNGEETFPAIIEALKKAQNHIHIQYYIYKSDAIGQEIRDILIERANAGVEVRFMYDDWGSAKLSEHFLEPMRKAGIKIHAFDPIRSIWVARTANLRNHRKIIVIDGEIGFTGGLNIGEEYRSNTPDFVVWRDTHIQVEGMAVIELQESFLVDWVYMENKAGAADGFISEAGIGQYFSPKPAGNEWAQVVYGGPYDKEKYVRDAILDLMDSAKESVWITSPYFVPDEEALAVIRRVALSGIDVRIILPGKGDRGISFNGSNSNIETMLDAGAKVYAYRDDSFVHAKLLLIDGERGAVGTANFDIRSFRLNHELMIFLYERDQAIVKMERDFEADFKVSKLYTMEDIRKKSWYVKMKENLSSLLSPIL</sequence>
<keyword evidence="10 12" id="KW-0594">Phospholipid biosynthesis</keyword>
<dbReference type="AlphaFoldDB" id="A0A0J8J5X3"/>
<feature type="domain" description="PLD phosphodiesterase" evidence="14">
    <location>
        <begin position="232"/>
        <end position="259"/>
    </location>
</feature>
<dbReference type="Pfam" id="PF13396">
    <property type="entry name" value="PLDc_N"/>
    <property type="match status" value="1"/>
</dbReference>
<keyword evidence="3 12" id="KW-0444">Lipid biosynthesis</keyword>
<dbReference type="InterPro" id="IPR022924">
    <property type="entry name" value="Cardiolipin_synthase"/>
</dbReference>
<dbReference type="PATRIC" id="fig|1430899.3.peg.1452"/>
<evidence type="ECO:0000256" key="1">
    <source>
        <dbReference type="ARBA" id="ARBA00004651"/>
    </source>
</evidence>
<dbReference type="EMBL" id="AZHO01000014">
    <property type="protein sequence ID" value="KMT59726.1"/>
    <property type="molecule type" value="Genomic_DNA"/>
</dbReference>
<organism evidence="15 16">
    <name type="scientific">Listeria fleischmannii 1991</name>
    <dbReference type="NCBI Taxonomy" id="1430899"/>
    <lineage>
        <taxon>Bacteria</taxon>
        <taxon>Bacillati</taxon>
        <taxon>Bacillota</taxon>
        <taxon>Bacilli</taxon>
        <taxon>Bacillales</taxon>
        <taxon>Listeriaceae</taxon>
        <taxon>Listeria</taxon>
    </lineage>
</organism>
<dbReference type="SMART" id="SM00155">
    <property type="entry name" value="PLDc"/>
    <property type="match status" value="2"/>
</dbReference>
<evidence type="ECO:0000256" key="6">
    <source>
        <dbReference type="ARBA" id="ARBA00022737"/>
    </source>
</evidence>
<feature type="active site" evidence="12">
    <location>
        <position position="239"/>
    </location>
</feature>
<dbReference type="OrthoDB" id="9762009at2"/>
<protein>
    <recommendedName>
        <fullName evidence="12 13">Cardiolipin synthase</fullName>
        <shortName evidence="12">CL synthase</shortName>
        <ecNumber evidence="12 13">2.7.8.-</ecNumber>
    </recommendedName>
</protein>
<dbReference type="PANTHER" id="PTHR21248">
    <property type="entry name" value="CARDIOLIPIN SYNTHASE"/>
    <property type="match status" value="1"/>
</dbReference>
<evidence type="ECO:0000256" key="4">
    <source>
        <dbReference type="ARBA" id="ARBA00022679"/>
    </source>
</evidence>
<feature type="active site" evidence="12">
    <location>
        <position position="244"/>
    </location>
</feature>
<dbReference type="PROSITE" id="PS50035">
    <property type="entry name" value="PLD"/>
    <property type="match status" value="2"/>
</dbReference>
<keyword evidence="4 12" id="KW-0808">Transferase</keyword>
<gene>
    <name evidence="15" type="ORF">X560_1255</name>
</gene>
<dbReference type="InterPro" id="IPR025202">
    <property type="entry name" value="PLD-like_dom"/>
</dbReference>
<dbReference type="SUPFAM" id="SSF56024">
    <property type="entry name" value="Phospholipase D/nuclease"/>
    <property type="match status" value="2"/>
</dbReference>
<dbReference type="InterPro" id="IPR030874">
    <property type="entry name" value="Cardiolipin_synth_Firmi"/>
</dbReference>
<comment type="function">
    <text evidence="12">Catalyzes the reversible phosphatidyl group transfer from one phosphatidylglycerol molecule to another to form cardiolipin (CL) (diphosphatidylglycerol) and glycerol.</text>
</comment>
<evidence type="ECO:0000256" key="5">
    <source>
        <dbReference type="ARBA" id="ARBA00022692"/>
    </source>
</evidence>
<dbReference type="HAMAP" id="MF_01916">
    <property type="entry name" value="Cardiolipin_synth_Cls"/>
    <property type="match status" value="1"/>
</dbReference>
<feature type="active site" evidence="12">
    <location>
        <position position="429"/>
    </location>
</feature>
<feature type="domain" description="PLD phosphodiesterase" evidence="14">
    <location>
        <begin position="417"/>
        <end position="444"/>
    </location>
</feature>
<evidence type="ECO:0000256" key="2">
    <source>
        <dbReference type="ARBA" id="ARBA00022475"/>
    </source>
</evidence>
<evidence type="ECO:0000256" key="3">
    <source>
        <dbReference type="ARBA" id="ARBA00022516"/>
    </source>
</evidence>
<keyword evidence="16" id="KW-1185">Reference proteome</keyword>
<keyword evidence="5 12" id="KW-0812">Transmembrane</keyword>
<evidence type="ECO:0000256" key="9">
    <source>
        <dbReference type="ARBA" id="ARBA00023136"/>
    </source>
</evidence>
<dbReference type="EC" id="2.7.8.-" evidence="12 13"/>
<dbReference type="CDD" id="cd09110">
    <property type="entry name" value="PLDc_CLS_1"/>
    <property type="match status" value="1"/>
</dbReference>
<feature type="transmembrane region" description="Helical" evidence="12">
    <location>
        <begin position="27"/>
        <end position="49"/>
    </location>
</feature>
<dbReference type="GO" id="GO:0032049">
    <property type="term" value="P:cardiolipin biosynthetic process"/>
    <property type="evidence" value="ECO:0007669"/>
    <property type="project" value="UniProtKB-UniRule"/>
</dbReference>
<feature type="transmembrane region" description="Helical" evidence="12">
    <location>
        <begin position="61"/>
        <end position="79"/>
    </location>
</feature>
<dbReference type="Gene3D" id="3.30.870.10">
    <property type="entry name" value="Endonuclease Chain A"/>
    <property type="match status" value="2"/>
</dbReference>
<comment type="subcellular location">
    <subcellularLocation>
        <location evidence="1 12">Cell membrane</location>
        <topology evidence="1 12">Multi-pass membrane protein</topology>
    </subcellularLocation>
</comment>
<evidence type="ECO:0000256" key="10">
    <source>
        <dbReference type="ARBA" id="ARBA00023209"/>
    </source>
</evidence>
<dbReference type="Proteomes" id="UP000052258">
    <property type="component" value="Unassembled WGS sequence"/>
</dbReference>
<comment type="similarity">
    <text evidence="12">Belongs to the phospholipase D family. Cardiolipin synthase subfamily.</text>
</comment>
<keyword evidence="11 12" id="KW-1208">Phospholipid metabolism</keyword>
<feature type="active site" evidence="12">
    <location>
        <position position="237"/>
    </location>
</feature>
<comment type="caution">
    <text evidence="15">The sequence shown here is derived from an EMBL/GenBank/DDBJ whole genome shotgun (WGS) entry which is preliminary data.</text>
</comment>
<evidence type="ECO:0000313" key="15">
    <source>
        <dbReference type="EMBL" id="KMT59726.1"/>
    </source>
</evidence>
<keyword evidence="6" id="KW-0677">Repeat</keyword>
<dbReference type="PANTHER" id="PTHR21248:SF22">
    <property type="entry name" value="PHOSPHOLIPASE D"/>
    <property type="match status" value="1"/>
</dbReference>
<dbReference type="NCBIfam" id="TIGR04265">
    <property type="entry name" value="bac_cardiolipin"/>
    <property type="match status" value="1"/>
</dbReference>
<keyword evidence="9 12" id="KW-0472">Membrane</keyword>
<evidence type="ECO:0000313" key="16">
    <source>
        <dbReference type="Proteomes" id="UP000052258"/>
    </source>
</evidence>
<evidence type="ECO:0000256" key="8">
    <source>
        <dbReference type="ARBA" id="ARBA00023098"/>
    </source>
</evidence>
<reference evidence="15 16" key="1">
    <citation type="journal article" date="2015" name="Genome Biol. Evol.">
        <title>Comparative Genomics of Listeria Sensu Lato: Genus-Wide Differences in Evolutionary Dynamics and the Progressive Gain of Complex, Potentially Pathogenicity-Related Traits through Lateral Gene Transfer.</title>
        <authorList>
            <person name="Chiara M."/>
            <person name="Caruso M."/>
            <person name="D'Erchia A.M."/>
            <person name="Manzari C."/>
            <person name="Fraccalvieri R."/>
            <person name="Goffredo E."/>
            <person name="Latorre L."/>
            <person name="Miccolupo A."/>
            <person name="Padalino I."/>
            <person name="Santagada G."/>
            <person name="Chiocco D."/>
            <person name="Pesole G."/>
            <person name="Horner D.S."/>
            <person name="Parisi A."/>
        </authorList>
    </citation>
    <scope>NUCLEOTIDE SEQUENCE [LARGE SCALE GENOMIC DNA]</scope>
    <source>
        <strain evidence="15 16">1991</strain>
    </source>
</reference>
<keyword evidence="7 12" id="KW-1133">Transmembrane helix</keyword>
<name>A0A0J8J5X3_9LIST</name>
<accession>A0A0J8J5X3</accession>
<dbReference type="InterPro" id="IPR001736">
    <property type="entry name" value="PLipase_D/transphosphatidylase"/>
</dbReference>
<dbReference type="RefSeq" id="WP_007476020.1">
    <property type="nucleotide sequence ID" value="NZ_KQ130615.1"/>
</dbReference>
<dbReference type="GO" id="GO:0008808">
    <property type="term" value="F:cardiolipin synthase activity"/>
    <property type="evidence" value="ECO:0007669"/>
    <property type="project" value="UniProtKB-UniRule"/>
</dbReference>
<evidence type="ECO:0000259" key="14">
    <source>
        <dbReference type="PROSITE" id="PS50035"/>
    </source>
</evidence>
<dbReference type="GO" id="GO:0005886">
    <property type="term" value="C:plasma membrane"/>
    <property type="evidence" value="ECO:0007669"/>
    <property type="project" value="UniProtKB-SubCell"/>
</dbReference>
<feature type="active site" evidence="12">
    <location>
        <position position="424"/>
    </location>
</feature>
<dbReference type="Pfam" id="PF13091">
    <property type="entry name" value="PLDc_2"/>
    <property type="match status" value="2"/>
</dbReference>
<feature type="active site" evidence="12">
    <location>
        <position position="422"/>
    </location>
</feature>
<dbReference type="InterPro" id="IPR027379">
    <property type="entry name" value="CLS_N"/>
</dbReference>
<proteinExistence type="inferred from homology"/>
<feature type="transmembrane region" description="Helical" evidence="12">
    <location>
        <begin position="5"/>
        <end position="21"/>
    </location>
</feature>
<evidence type="ECO:0000256" key="13">
    <source>
        <dbReference type="NCBIfam" id="TIGR04265"/>
    </source>
</evidence>
<keyword evidence="2 12" id="KW-1003">Cell membrane</keyword>
<dbReference type="CDD" id="cd09112">
    <property type="entry name" value="PLDc_CLS_2"/>
    <property type="match status" value="1"/>
</dbReference>
<evidence type="ECO:0000256" key="12">
    <source>
        <dbReference type="HAMAP-Rule" id="MF_01916"/>
    </source>
</evidence>